<feature type="non-terminal residue" evidence="2">
    <location>
        <position position="48"/>
    </location>
</feature>
<keyword evidence="3" id="KW-1185">Reference proteome</keyword>
<name>A0A401QP51_SCYTO</name>
<protein>
    <submittedName>
        <fullName evidence="2">Uncharacterized protein</fullName>
    </submittedName>
</protein>
<comment type="caution">
    <text evidence="2">The sequence shown here is derived from an EMBL/GenBank/DDBJ whole genome shotgun (WGS) entry which is preliminary data.</text>
</comment>
<organism evidence="2 3">
    <name type="scientific">Scyliorhinus torazame</name>
    <name type="common">Cloudy catshark</name>
    <name type="synonym">Catulus torazame</name>
    <dbReference type="NCBI Taxonomy" id="75743"/>
    <lineage>
        <taxon>Eukaryota</taxon>
        <taxon>Metazoa</taxon>
        <taxon>Chordata</taxon>
        <taxon>Craniata</taxon>
        <taxon>Vertebrata</taxon>
        <taxon>Chondrichthyes</taxon>
        <taxon>Elasmobranchii</taxon>
        <taxon>Galeomorphii</taxon>
        <taxon>Galeoidea</taxon>
        <taxon>Carcharhiniformes</taxon>
        <taxon>Scyliorhinidae</taxon>
        <taxon>Scyliorhinus</taxon>
    </lineage>
</organism>
<dbReference type="Proteomes" id="UP000288216">
    <property type="component" value="Unassembled WGS sequence"/>
</dbReference>
<evidence type="ECO:0000256" key="1">
    <source>
        <dbReference type="SAM" id="MobiDB-lite"/>
    </source>
</evidence>
<reference evidence="2 3" key="1">
    <citation type="journal article" date="2018" name="Nat. Ecol. Evol.">
        <title>Shark genomes provide insights into elasmobranch evolution and the origin of vertebrates.</title>
        <authorList>
            <person name="Hara Y"/>
            <person name="Yamaguchi K"/>
            <person name="Onimaru K"/>
            <person name="Kadota M"/>
            <person name="Koyanagi M"/>
            <person name="Keeley SD"/>
            <person name="Tatsumi K"/>
            <person name="Tanaka K"/>
            <person name="Motone F"/>
            <person name="Kageyama Y"/>
            <person name="Nozu R"/>
            <person name="Adachi N"/>
            <person name="Nishimura O"/>
            <person name="Nakagawa R"/>
            <person name="Tanegashima C"/>
            <person name="Kiyatake I"/>
            <person name="Matsumoto R"/>
            <person name="Murakumo K"/>
            <person name="Nishida K"/>
            <person name="Terakita A"/>
            <person name="Kuratani S"/>
            <person name="Sato K"/>
            <person name="Hyodo S Kuraku.S."/>
        </authorList>
    </citation>
    <scope>NUCLEOTIDE SEQUENCE [LARGE SCALE GENOMIC DNA]</scope>
</reference>
<sequence length="48" mass="5214">MSWGPMRAADVSLSVFPGETSGSEQLLDGAGSVQEERHHRELRDGQSD</sequence>
<evidence type="ECO:0000313" key="3">
    <source>
        <dbReference type="Proteomes" id="UP000288216"/>
    </source>
</evidence>
<feature type="region of interest" description="Disordered" evidence="1">
    <location>
        <begin position="1"/>
        <end position="48"/>
    </location>
</feature>
<proteinExistence type="predicted"/>
<gene>
    <name evidence="2" type="ORF">scyTo_0027853</name>
</gene>
<accession>A0A401QP51</accession>
<dbReference type="AlphaFoldDB" id="A0A401QP51"/>
<feature type="compositionally biased region" description="Basic and acidic residues" evidence="1">
    <location>
        <begin position="34"/>
        <end position="48"/>
    </location>
</feature>
<dbReference type="EMBL" id="BFAA01417094">
    <property type="protein sequence ID" value="GCB87146.1"/>
    <property type="molecule type" value="Genomic_DNA"/>
</dbReference>
<evidence type="ECO:0000313" key="2">
    <source>
        <dbReference type="EMBL" id="GCB87146.1"/>
    </source>
</evidence>